<evidence type="ECO:0000259" key="9">
    <source>
        <dbReference type="Pfam" id="PF08510"/>
    </source>
</evidence>
<dbReference type="InterPro" id="IPR052263">
    <property type="entry name" value="GPI_Anchor_Biosynth"/>
</dbReference>
<comment type="function">
    <text evidence="7">Part of the complex catalyzing the transfer of N-acetylglucosamine from UDP-N-acetylglucosamine to phosphatidylinositol, the first step of GPI biosynthesis.</text>
</comment>
<dbReference type="STRING" id="983967.A0A1E4T5Y7"/>
<dbReference type="GO" id="GO:0006506">
    <property type="term" value="P:GPI anchor biosynthetic process"/>
    <property type="evidence" value="ECO:0007669"/>
    <property type="project" value="UniProtKB-UniPathway"/>
</dbReference>
<evidence type="ECO:0000256" key="5">
    <source>
        <dbReference type="ARBA" id="ARBA00022989"/>
    </source>
</evidence>
<dbReference type="GO" id="GO:0005789">
    <property type="term" value="C:endoplasmic reticulum membrane"/>
    <property type="evidence" value="ECO:0007669"/>
    <property type="project" value="UniProtKB-SubCell"/>
</dbReference>
<organism evidence="10 11">
    <name type="scientific">[Candida] arabinofermentans NRRL YB-2248</name>
    <dbReference type="NCBI Taxonomy" id="983967"/>
    <lineage>
        <taxon>Eukaryota</taxon>
        <taxon>Fungi</taxon>
        <taxon>Dikarya</taxon>
        <taxon>Ascomycota</taxon>
        <taxon>Saccharomycotina</taxon>
        <taxon>Pichiomycetes</taxon>
        <taxon>Pichiales</taxon>
        <taxon>Pichiaceae</taxon>
        <taxon>Ogataea</taxon>
        <taxon>Ogataea/Candida clade</taxon>
    </lineage>
</organism>
<comment type="catalytic activity">
    <reaction evidence="7">
        <text>a 1,2-diacyl-sn-glycero-3-phospho-(1D-myo-inositol) + UDP-N-acetyl-alpha-D-glucosamine = a 6-(N-acetyl-alpha-D-glucosaminyl)-1-(1,2-diacyl-sn-glycero-3-phospho)-1D-myo-inositol + UDP + H(+)</text>
        <dbReference type="Rhea" id="RHEA:14789"/>
        <dbReference type="ChEBI" id="CHEBI:15378"/>
        <dbReference type="ChEBI" id="CHEBI:57265"/>
        <dbReference type="ChEBI" id="CHEBI:57705"/>
        <dbReference type="ChEBI" id="CHEBI:57880"/>
        <dbReference type="ChEBI" id="CHEBI:58223"/>
        <dbReference type="EC" id="2.4.1.198"/>
    </reaction>
</comment>
<comment type="similarity">
    <text evidence="7">Belongs to the GPI19 family.</text>
</comment>
<dbReference type="PANTHER" id="PTHR46346:SF1">
    <property type="entry name" value="PHOSPHATIDYLINOSITOL N-ACETYLGLUCOSAMINYLTRANSFERASE SUBUNIT P"/>
    <property type="match status" value="1"/>
</dbReference>
<dbReference type="InterPro" id="IPR013717">
    <property type="entry name" value="PIG-P"/>
</dbReference>
<dbReference type="Pfam" id="PF08510">
    <property type="entry name" value="PIG-P"/>
    <property type="match status" value="1"/>
</dbReference>
<evidence type="ECO:0000256" key="6">
    <source>
        <dbReference type="ARBA" id="ARBA00023136"/>
    </source>
</evidence>
<keyword evidence="4 8" id="KW-0812">Transmembrane</keyword>
<feature type="domain" description="PIG-P" evidence="9">
    <location>
        <begin position="24"/>
        <end position="146"/>
    </location>
</feature>
<evidence type="ECO:0000256" key="3">
    <source>
        <dbReference type="ARBA" id="ARBA00022502"/>
    </source>
</evidence>
<evidence type="ECO:0000256" key="1">
    <source>
        <dbReference type="ARBA" id="ARBA00004141"/>
    </source>
</evidence>
<dbReference type="GO" id="GO:0017176">
    <property type="term" value="F:phosphatidylinositol N-acetylglucosaminyltransferase activity"/>
    <property type="evidence" value="ECO:0007669"/>
    <property type="project" value="UniProtKB-UniRule"/>
</dbReference>
<evidence type="ECO:0000313" key="10">
    <source>
        <dbReference type="EMBL" id="ODV87163.1"/>
    </source>
</evidence>
<dbReference type="UniPathway" id="UPA00196"/>
<proteinExistence type="inferred from homology"/>
<evidence type="ECO:0000256" key="4">
    <source>
        <dbReference type="ARBA" id="ARBA00022692"/>
    </source>
</evidence>
<keyword evidence="6 7" id="KW-0472">Membrane</keyword>
<feature type="transmembrane region" description="Helical" evidence="8">
    <location>
        <begin position="29"/>
        <end position="45"/>
    </location>
</feature>
<dbReference type="OrthoDB" id="690928at2759"/>
<comment type="subunit">
    <text evidence="7">Component of the phosphatidylinositol N-acetylglucosaminyltransferase (GPI-GlcNAc transferase) complex.</text>
</comment>
<evidence type="ECO:0000313" key="11">
    <source>
        <dbReference type="Proteomes" id="UP000094801"/>
    </source>
</evidence>
<protein>
    <recommendedName>
        <fullName evidence="7">Phosphatidylinositol N-acetylglucosaminyltransferase subunit GPI19</fullName>
        <ecNumber evidence="7">2.4.1.198</ecNumber>
    </recommendedName>
</protein>
<dbReference type="Proteomes" id="UP000094801">
    <property type="component" value="Unassembled WGS sequence"/>
</dbReference>
<comment type="subcellular location">
    <subcellularLocation>
        <location evidence="7">Endoplasmic reticulum membrane</location>
    </subcellularLocation>
    <subcellularLocation>
        <location evidence="1">Membrane</location>
        <topology evidence="1">Multi-pass membrane protein</topology>
    </subcellularLocation>
</comment>
<keyword evidence="7" id="KW-0256">Endoplasmic reticulum</keyword>
<keyword evidence="5 8" id="KW-1133">Transmembrane helix</keyword>
<accession>A0A1E4T5Y7</accession>
<dbReference type="AlphaFoldDB" id="A0A1E4T5Y7"/>
<keyword evidence="3 7" id="KW-0337">GPI-anchor biosynthesis</keyword>
<keyword evidence="7" id="KW-0808">Transferase</keyword>
<dbReference type="EC" id="2.4.1.198" evidence="7"/>
<dbReference type="InterPro" id="IPR016542">
    <property type="entry name" value="PIG-P_GPI19"/>
</dbReference>
<evidence type="ECO:0000256" key="2">
    <source>
        <dbReference type="ARBA" id="ARBA00004687"/>
    </source>
</evidence>
<dbReference type="PANTHER" id="PTHR46346">
    <property type="entry name" value="PHOSPHATIDYLINOSITOL N-ACETYLGLUCOSAMINYLTRANSFERASE SUBUNIT P"/>
    <property type="match status" value="1"/>
</dbReference>
<sequence>MFFISDELARESDVTVSTYVTSQAEYKGFSTYVISCIFLFVWLSWSVLPDSILNKLGVYYYPSRWWALAIPSYVLVLMMYTYVGLALYNIEVATVKLDDPRTIVDDSGVIITELPGFNQDKIDEYLFNSTSGIWDLPIHEVNKVLYSDEY</sequence>
<feature type="transmembrane region" description="Helical" evidence="8">
    <location>
        <begin position="65"/>
        <end position="88"/>
    </location>
</feature>
<evidence type="ECO:0000256" key="8">
    <source>
        <dbReference type="SAM" id="Phobius"/>
    </source>
</evidence>
<evidence type="ECO:0000256" key="7">
    <source>
        <dbReference type="PIRNR" id="PIRNR008765"/>
    </source>
</evidence>
<reference evidence="11" key="1">
    <citation type="submission" date="2016-04" db="EMBL/GenBank/DDBJ databases">
        <title>Comparative genomics of biotechnologically important yeasts.</title>
        <authorList>
            <consortium name="DOE Joint Genome Institute"/>
            <person name="Riley R."/>
            <person name="Haridas S."/>
            <person name="Wolfe K.H."/>
            <person name="Lopes M.R."/>
            <person name="Hittinger C.T."/>
            <person name="Goker M."/>
            <person name="Salamov A."/>
            <person name="Wisecaver J."/>
            <person name="Long T.M."/>
            <person name="Aerts A.L."/>
            <person name="Barry K."/>
            <person name="Choi C."/>
            <person name="Clum A."/>
            <person name="Coughlan A.Y."/>
            <person name="Deshpande S."/>
            <person name="Douglass A.P."/>
            <person name="Hanson S.J."/>
            <person name="Klenk H.-P."/>
            <person name="Labutti K."/>
            <person name="Lapidus A."/>
            <person name="Lindquist E."/>
            <person name="Lipzen A."/>
            <person name="Meier-Kolthoff J.P."/>
            <person name="Ohm R.A."/>
            <person name="Otillar R.P."/>
            <person name="Pangilinan J."/>
            <person name="Peng Y."/>
            <person name="Rokas A."/>
            <person name="Rosa C.A."/>
            <person name="Scheuner C."/>
            <person name="Sibirny A.A."/>
            <person name="Slot J.C."/>
            <person name="Stielow J.B."/>
            <person name="Sun H."/>
            <person name="Kurtzman C.P."/>
            <person name="Blackwell M."/>
            <person name="Grigoriev I.V."/>
            <person name="Jeffries T.W."/>
        </authorList>
    </citation>
    <scope>NUCLEOTIDE SEQUENCE [LARGE SCALE GENOMIC DNA]</scope>
    <source>
        <strain evidence="11">NRRL YB-2248</strain>
    </source>
</reference>
<keyword evidence="11" id="KW-1185">Reference proteome</keyword>
<gene>
    <name evidence="10" type="ORF">CANARDRAFT_194138</name>
</gene>
<name>A0A1E4T5Y7_9ASCO</name>
<dbReference type="EMBL" id="KV453848">
    <property type="protein sequence ID" value="ODV87163.1"/>
    <property type="molecule type" value="Genomic_DNA"/>
</dbReference>
<dbReference type="PIRSF" id="PIRSF008765">
    <property type="entry name" value="PIG-P_GPI19"/>
    <property type="match status" value="1"/>
</dbReference>
<comment type="pathway">
    <text evidence="2 7">Glycolipid biosynthesis; glycosylphosphatidylinositol-anchor biosynthesis.</text>
</comment>